<dbReference type="PANTHER" id="PTHR11609:SF5">
    <property type="entry name" value="PHOSPHORIBOSYLAMINOIMIDAZOLE CARBOXYLASE"/>
    <property type="match status" value="1"/>
</dbReference>
<feature type="binding site" evidence="5">
    <location>
        <position position="103"/>
    </location>
    <ligand>
        <name>ATP</name>
        <dbReference type="ChEBI" id="CHEBI:30616"/>
    </ligand>
</feature>
<feature type="binding site" evidence="5">
    <location>
        <begin position="263"/>
        <end position="264"/>
    </location>
    <ligand>
        <name>ATP</name>
        <dbReference type="ChEBI" id="CHEBI:30616"/>
    </ligand>
</feature>
<feature type="binding site" evidence="5">
    <location>
        <begin position="178"/>
        <end position="181"/>
    </location>
    <ligand>
        <name>ATP</name>
        <dbReference type="ChEBI" id="CHEBI:30616"/>
    </ligand>
</feature>
<dbReference type="GO" id="GO:0005524">
    <property type="term" value="F:ATP binding"/>
    <property type="evidence" value="ECO:0007669"/>
    <property type="project" value="UniProtKB-UniRule"/>
</dbReference>
<dbReference type="NCBIfam" id="NF004675">
    <property type="entry name" value="PRK06019.1-1"/>
    <property type="match status" value="1"/>
</dbReference>
<dbReference type="SUPFAM" id="SSF51246">
    <property type="entry name" value="Rudiment single hybrid motif"/>
    <property type="match status" value="1"/>
</dbReference>
<dbReference type="PANTHER" id="PTHR11609">
    <property type="entry name" value="PURINE BIOSYNTHESIS PROTEIN 6/7, PUR6/7"/>
    <property type="match status" value="1"/>
</dbReference>
<dbReference type="SUPFAM" id="SSF52440">
    <property type="entry name" value="PreATP-grasp domain"/>
    <property type="match status" value="1"/>
</dbReference>
<dbReference type="FunFam" id="3.40.50.20:FF:000016">
    <property type="entry name" value="N5-carboxyaminoimidazole ribonucleotide synthase"/>
    <property type="match status" value="1"/>
</dbReference>
<dbReference type="SUPFAM" id="SSF56059">
    <property type="entry name" value="Glutathione synthetase ATP-binding domain-like"/>
    <property type="match status" value="1"/>
</dbReference>
<dbReference type="GO" id="GO:0046872">
    <property type="term" value="F:metal ion binding"/>
    <property type="evidence" value="ECO:0007669"/>
    <property type="project" value="InterPro"/>
</dbReference>
<dbReference type="EC" id="6.3.4.18" evidence="5 6"/>
<proteinExistence type="inferred from homology"/>
<keyword evidence="4 5" id="KW-0067">ATP-binding</keyword>
<dbReference type="GO" id="GO:0004638">
    <property type="term" value="F:phosphoribosylaminoimidazole carboxylase activity"/>
    <property type="evidence" value="ECO:0007669"/>
    <property type="project" value="InterPro"/>
</dbReference>
<dbReference type="InterPro" id="IPR005875">
    <property type="entry name" value="PurK"/>
</dbReference>
<comment type="similarity">
    <text evidence="5 6">Belongs to the PurK/PurT family.</text>
</comment>
<dbReference type="Gene3D" id="3.40.50.20">
    <property type="match status" value="1"/>
</dbReference>
<dbReference type="InterPro" id="IPR016185">
    <property type="entry name" value="PreATP-grasp_dom_sf"/>
</dbReference>
<dbReference type="Pfam" id="PF17769">
    <property type="entry name" value="PurK_C"/>
    <property type="match status" value="1"/>
</dbReference>
<dbReference type="InterPro" id="IPR003135">
    <property type="entry name" value="ATP-grasp_carboxylate-amine"/>
</dbReference>
<dbReference type="PROSITE" id="PS50975">
    <property type="entry name" value="ATP_GRASP"/>
    <property type="match status" value="1"/>
</dbReference>
<evidence type="ECO:0000256" key="5">
    <source>
        <dbReference type="HAMAP-Rule" id="MF_01928"/>
    </source>
</evidence>
<comment type="pathway">
    <text evidence="5 6">Purine metabolism; IMP biosynthesis via de novo pathway; 5-amino-1-(5-phospho-D-ribosyl)imidazole-4-carboxylate from 5-amino-1-(5-phospho-D-ribosyl)imidazole (N5-CAIR route): step 1/2.</text>
</comment>
<dbReference type="InterPro" id="IPR054350">
    <property type="entry name" value="PurT/PurK_preATP-grasp"/>
</dbReference>
<feature type="binding site" evidence="5">
    <location>
        <position position="209"/>
    </location>
    <ligand>
        <name>ATP</name>
        <dbReference type="ChEBI" id="CHEBI:30616"/>
    </ligand>
</feature>
<dbReference type="NCBIfam" id="TIGR01161">
    <property type="entry name" value="purK"/>
    <property type="match status" value="1"/>
</dbReference>
<sequence>MLPGSTIGIIGGGQLGRMMAIAAKQMGYKIAVLDPKKNSPTGQIANVEIVANYSNFRAVRKLAQHCDVITYEFENVCPDVLEWLEENSYLPQGSRLIKVTQDRFYEKEEIVKSGVKVAPYQSVNSEDTLFEAIELVGLPAVLKTRQGGYDGKGQCLINSMEDIENAKELLQSGDCILEAFISFEKEISVIVNRNKNGDVTCFPVSENKHVNHILLQSIVPARIEKEIEAKAKAIALTVMEHLDVTGTLAVEMFVCKNGEIFVNELAPRPHNSGHFTLDGCATSQFEQHIRAICNWPLGNTELLKPTIMMNILGEHLDQIMQHIPKLQTSKLHLYGKEEIKPNRKMGHLNFIGEDIEKIRMEIESLGIWQLSESLVNA</sequence>
<dbReference type="EMBL" id="NPIA01000007">
    <property type="protein sequence ID" value="OZM56355.1"/>
    <property type="molecule type" value="Genomic_DNA"/>
</dbReference>
<dbReference type="AlphaFoldDB" id="A0A263BRN3"/>
<gene>
    <name evidence="5 6" type="primary">purK</name>
    <name evidence="8" type="ORF">CIB95_12500</name>
</gene>
<comment type="caution">
    <text evidence="8">The sequence shown here is derived from an EMBL/GenBank/DDBJ whole genome shotgun (WGS) entry which is preliminary data.</text>
</comment>
<keyword evidence="9" id="KW-1185">Reference proteome</keyword>
<accession>A0A263BRN3</accession>
<evidence type="ECO:0000256" key="3">
    <source>
        <dbReference type="ARBA" id="ARBA00022755"/>
    </source>
</evidence>
<dbReference type="Pfam" id="PF02222">
    <property type="entry name" value="ATP-grasp"/>
    <property type="match status" value="1"/>
</dbReference>
<dbReference type="Pfam" id="PF22660">
    <property type="entry name" value="RS_preATP-grasp-like"/>
    <property type="match status" value="1"/>
</dbReference>
<dbReference type="HAMAP" id="MF_01928">
    <property type="entry name" value="PurK"/>
    <property type="match status" value="1"/>
</dbReference>
<dbReference type="InterPro" id="IPR011761">
    <property type="entry name" value="ATP-grasp"/>
</dbReference>
<evidence type="ECO:0000256" key="1">
    <source>
        <dbReference type="ARBA" id="ARBA00022598"/>
    </source>
</evidence>
<evidence type="ECO:0000256" key="4">
    <source>
        <dbReference type="ARBA" id="ARBA00022840"/>
    </source>
</evidence>
<dbReference type="GO" id="GO:0005829">
    <property type="term" value="C:cytosol"/>
    <property type="evidence" value="ECO:0007669"/>
    <property type="project" value="TreeGrafter"/>
</dbReference>
<dbReference type="Gene3D" id="3.30.470.20">
    <property type="entry name" value="ATP-grasp fold, B domain"/>
    <property type="match status" value="1"/>
</dbReference>
<comment type="function">
    <text evidence="5">Catalyzes the ATP-dependent conversion of 5-aminoimidazole ribonucleotide (AIR) and HCO(3)(-) to N5-carboxyaminoimidazole ribonucleotide (N5-CAIR).</text>
</comment>
<evidence type="ECO:0000313" key="8">
    <source>
        <dbReference type="EMBL" id="OZM56355.1"/>
    </source>
</evidence>
<feature type="binding site" evidence="5">
    <location>
        <position position="186"/>
    </location>
    <ligand>
        <name>ATP</name>
        <dbReference type="ChEBI" id="CHEBI:30616"/>
    </ligand>
</feature>
<evidence type="ECO:0000259" key="7">
    <source>
        <dbReference type="PROSITE" id="PS50975"/>
    </source>
</evidence>
<keyword evidence="1 5" id="KW-0436">Ligase</keyword>
<keyword evidence="3 5" id="KW-0658">Purine biosynthesis</keyword>
<dbReference type="InterPro" id="IPR040686">
    <property type="entry name" value="PurK_C"/>
</dbReference>
<dbReference type="Proteomes" id="UP000217083">
    <property type="component" value="Unassembled WGS sequence"/>
</dbReference>
<dbReference type="GO" id="GO:0034028">
    <property type="term" value="F:5-(carboxyamino)imidazole ribonucleotide synthase activity"/>
    <property type="evidence" value="ECO:0007669"/>
    <property type="project" value="UniProtKB-UniRule"/>
</dbReference>
<dbReference type="Gene3D" id="3.30.1490.20">
    <property type="entry name" value="ATP-grasp fold, A domain"/>
    <property type="match status" value="1"/>
</dbReference>
<feature type="binding site" evidence="5">
    <location>
        <position position="143"/>
    </location>
    <ligand>
        <name>ATP</name>
        <dbReference type="ChEBI" id="CHEBI:30616"/>
    </ligand>
</feature>
<dbReference type="FunFam" id="3.30.470.20:FF:000029">
    <property type="entry name" value="N5-carboxyaminoimidazole ribonucleotide synthase"/>
    <property type="match status" value="1"/>
</dbReference>
<comment type="function">
    <text evidence="6">Catalyzes the ATP-dependent conversion of 5-aminoimidazole ribonucleotide (AIR) and HCO(3)- to N5-carboxyaminoimidazole ribonucleotide (N5-CAIR).</text>
</comment>
<dbReference type="FunFam" id="3.30.1490.20:FF:000015">
    <property type="entry name" value="N5-carboxyaminoimidazole ribonucleotide synthase"/>
    <property type="match status" value="1"/>
</dbReference>
<reference evidence="8 9" key="2">
    <citation type="submission" date="2017-09" db="EMBL/GenBank/DDBJ databases">
        <title>Bacillus patelloidae sp. nov., isolated from the intestinal tract of a marine limpet.</title>
        <authorList>
            <person name="Liu R."/>
            <person name="Dong C."/>
            <person name="Shao Z."/>
        </authorList>
    </citation>
    <scope>NUCLEOTIDE SEQUENCE [LARGE SCALE GENOMIC DNA]</scope>
    <source>
        <strain evidence="8 9">SA5d-4</strain>
    </source>
</reference>
<dbReference type="NCBIfam" id="NF004679">
    <property type="entry name" value="PRK06019.1-5"/>
    <property type="match status" value="1"/>
</dbReference>
<dbReference type="GO" id="GO:0006189">
    <property type="term" value="P:'de novo' IMP biosynthetic process"/>
    <property type="evidence" value="ECO:0007669"/>
    <property type="project" value="UniProtKB-UniRule"/>
</dbReference>
<evidence type="ECO:0000313" key="9">
    <source>
        <dbReference type="Proteomes" id="UP000217083"/>
    </source>
</evidence>
<dbReference type="UniPathway" id="UPA00074">
    <property type="reaction ID" value="UER00942"/>
</dbReference>
<dbReference type="NCBIfam" id="NF004676">
    <property type="entry name" value="PRK06019.1-2"/>
    <property type="match status" value="1"/>
</dbReference>
<evidence type="ECO:0000256" key="6">
    <source>
        <dbReference type="RuleBase" id="RU361200"/>
    </source>
</evidence>
<feature type="domain" description="ATP-grasp" evidence="7">
    <location>
        <begin position="107"/>
        <end position="293"/>
    </location>
</feature>
<organism evidence="8 9">
    <name type="scientific">Lottiidibacillus patelloidae</name>
    <dbReference type="NCBI Taxonomy" id="2670334"/>
    <lineage>
        <taxon>Bacteria</taxon>
        <taxon>Bacillati</taxon>
        <taxon>Bacillota</taxon>
        <taxon>Bacilli</taxon>
        <taxon>Bacillales</taxon>
        <taxon>Bacillaceae</taxon>
        <taxon>Lottiidibacillus</taxon>
    </lineage>
</organism>
<comment type="catalytic activity">
    <reaction evidence="5 6">
        <text>5-amino-1-(5-phospho-beta-D-ribosyl)imidazole + hydrogencarbonate + ATP = 5-carboxyamino-1-(5-phospho-D-ribosyl)imidazole + ADP + phosphate + 2 H(+)</text>
        <dbReference type="Rhea" id="RHEA:19317"/>
        <dbReference type="ChEBI" id="CHEBI:15378"/>
        <dbReference type="ChEBI" id="CHEBI:17544"/>
        <dbReference type="ChEBI" id="CHEBI:30616"/>
        <dbReference type="ChEBI" id="CHEBI:43474"/>
        <dbReference type="ChEBI" id="CHEBI:58730"/>
        <dbReference type="ChEBI" id="CHEBI:137981"/>
        <dbReference type="ChEBI" id="CHEBI:456216"/>
        <dbReference type="EC" id="6.3.4.18"/>
    </reaction>
</comment>
<comment type="subunit">
    <text evidence="5 6">Homodimer.</text>
</comment>
<name>A0A263BRN3_9BACI</name>
<reference evidence="9" key="1">
    <citation type="submission" date="2017-08" db="EMBL/GenBank/DDBJ databases">
        <authorList>
            <person name="Huang Z."/>
        </authorList>
    </citation>
    <scope>NUCLEOTIDE SEQUENCE [LARGE SCALE GENOMIC DNA]</scope>
    <source>
        <strain evidence="9">SA5d-4</strain>
    </source>
</reference>
<evidence type="ECO:0000256" key="2">
    <source>
        <dbReference type="ARBA" id="ARBA00022741"/>
    </source>
</evidence>
<protein>
    <recommendedName>
        <fullName evidence="5 6">N5-carboxyaminoimidazole ribonucleotide synthase</fullName>
        <shortName evidence="5 6">N5-CAIR synthase</shortName>
        <ecNumber evidence="5 6">6.3.4.18</ecNumber>
    </recommendedName>
    <alternativeName>
        <fullName evidence="5 6">5-(carboxyamino)imidazole ribonucleotide synthetase</fullName>
    </alternativeName>
</protein>
<dbReference type="InterPro" id="IPR011054">
    <property type="entry name" value="Rudment_hybrid_motif"/>
</dbReference>
<dbReference type="InterPro" id="IPR013815">
    <property type="entry name" value="ATP_grasp_subdomain_1"/>
</dbReference>
<feature type="binding site" evidence="5">
    <location>
        <begin position="148"/>
        <end position="154"/>
    </location>
    <ligand>
        <name>ATP</name>
        <dbReference type="ChEBI" id="CHEBI:30616"/>
    </ligand>
</feature>
<keyword evidence="2 5" id="KW-0547">Nucleotide-binding</keyword>